<dbReference type="HOGENOM" id="CLU_2694091_0_0_1"/>
<organism evidence="1 2">
    <name type="scientific">Ciona intestinalis</name>
    <name type="common">Transparent sea squirt</name>
    <name type="synonym">Ascidia intestinalis</name>
    <dbReference type="NCBI Taxonomy" id="7719"/>
    <lineage>
        <taxon>Eukaryota</taxon>
        <taxon>Metazoa</taxon>
        <taxon>Chordata</taxon>
        <taxon>Tunicata</taxon>
        <taxon>Ascidiacea</taxon>
        <taxon>Phlebobranchia</taxon>
        <taxon>Cionidae</taxon>
        <taxon>Ciona</taxon>
    </lineage>
</organism>
<evidence type="ECO:0000313" key="1">
    <source>
        <dbReference type="Ensembl" id="ENSCINP00000031484.1"/>
    </source>
</evidence>
<reference evidence="1" key="2">
    <citation type="journal article" date="2008" name="Genome Biol.">
        <title>Improved genome assembly and evidence-based global gene model set for the chordate Ciona intestinalis: new insight into intron and operon populations.</title>
        <authorList>
            <person name="Satou Y."/>
            <person name="Mineta K."/>
            <person name="Ogasawara M."/>
            <person name="Sasakura Y."/>
            <person name="Shoguchi E."/>
            <person name="Ueno K."/>
            <person name="Yamada L."/>
            <person name="Matsumoto J."/>
            <person name="Wasserscheid J."/>
            <person name="Dewar K."/>
            <person name="Wiley G.B."/>
            <person name="Macmil S.L."/>
            <person name="Roe B.A."/>
            <person name="Zeller R.W."/>
            <person name="Hastings K.E."/>
            <person name="Lemaire P."/>
            <person name="Lindquist E."/>
            <person name="Endo T."/>
            <person name="Hotta K."/>
            <person name="Inaba K."/>
        </authorList>
    </citation>
    <scope>NUCLEOTIDE SEQUENCE [LARGE SCALE GENOMIC DNA]</scope>
    <source>
        <strain evidence="1">wild type</strain>
    </source>
</reference>
<name>H2XPA1_CIOIN</name>
<dbReference type="AlphaFoldDB" id="H2XPA1"/>
<reference evidence="1" key="3">
    <citation type="submission" date="2025-08" db="UniProtKB">
        <authorList>
            <consortium name="Ensembl"/>
        </authorList>
    </citation>
    <scope>IDENTIFICATION</scope>
</reference>
<dbReference type="EMBL" id="EAAA01000963">
    <property type="status" value="NOT_ANNOTATED_CDS"/>
    <property type="molecule type" value="Genomic_DNA"/>
</dbReference>
<accession>H2XPA1</accession>
<evidence type="ECO:0000313" key="2">
    <source>
        <dbReference type="Proteomes" id="UP000008144"/>
    </source>
</evidence>
<dbReference type="Ensembl" id="ENSCINT00000034784.1">
    <property type="protein sequence ID" value="ENSCINP00000031484.1"/>
    <property type="gene ID" value="ENSCING00000025175.1"/>
</dbReference>
<dbReference type="InParanoid" id="H2XPA1"/>
<sequence length="74" mass="8732">IKLQHTNRYILNIWHLHASRSKNKLQLKHSVLIRIQTIALKVKPISITATLKHLNWLQNDACCTFYTFDQICPH</sequence>
<protein>
    <submittedName>
        <fullName evidence="1">Uncharacterized protein</fullName>
    </submittedName>
</protein>
<reference evidence="1" key="4">
    <citation type="submission" date="2025-09" db="UniProtKB">
        <authorList>
            <consortium name="Ensembl"/>
        </authorList>
    </citation>
    <scope>IDENTIFICATION</scope>
</reference>
<proteinExistence type="predicted"/>
<dbReference type="Proteomes" id="UP000008144">
    <property type="component" value="Chromosome 12"/>
</dbReference>
<reference evidence="2" key="1">
    <citation type="journal article" date="2002" name="Science">
        <title>The draft genome of Ciona intestinalis: insights into chordate and vertebrate origins.</title>
        <authorList>
            <person name="Dehal P."/>
            <person name="Satou Y."/>
            <person name="Campbell R.K."/>
            <person name="Chapman J."/>
            <person name="Degnan B."/>
            <person name="De Tomaso A."/>
            <person name="Davidson B."/>
            <person name="Di Gregorio A."/>
            <person name="Gelpke M."/>
            <person name="Goodstein D.M."/>
            <person name="Harafuji N."/>
            <person name="Hastings K.E."/>
            <person name="Ho I."/>
            <person name="Hotta K."/>
            <person name="Huang W."/>
            <person name="Kawashima T."/>
            <person name="Lemaire P."/>
            <person name="Martinez D."/>
            <person name="Meinertzhagen I.A."/>
            <person name="Necula S."/>
            <person name="Nonaka M."/>
            <person name="Putnam N."/>
            <person name="Rash S."/>
            <person name="Saiga H."/>
            <person name="Satake M."/>
            <person name="Terry A."/>
            <person name="Yamada L."/>
            <person name="Wang H.G."/>
            <person name="Awazu S."/>
            <person name="Azumi K."/>
            <person name="Boore J."/>
            <person name="Branno M."/>
            <person name="Chin-Bow S."/>
            <person name="DeSantis R."/>
            <person name="Doyle S."/>
            <person name="Francino P."/>
            <person name="Keys D.N."/>
            <person name="Haga S."/>
            <person name="Hayashi H."/>
            <person name="Hino K."/>
            <person name="Imai K.S."/>
            <person name="Inaba K."/>
            <person name="Kano S."/>
            <person name="Kobayashi K."/>
            <person name="Kobayashi M."/>
            <person name="Lee B.I."/>
            <person name="Makabe K.W."/>
            <person name="Manohar C."/>
            <person name="Matassi G."/>
            <person name="Medina M."/>
            <person name="Mochizuki Y."/>
            <person name="Mount S."/>
            <person name="Morishita T."/>
            <person name="Miura S."/>
            <person name="Nakayama A."/>
            <person name="Nishizaka S."/>
            <person name="Nomoto H."/>
            <person name="Ohta F."/>
            <person name="Oishi K."/>
            <person name="Rigoutsos I."/>
            <person name="Sano M."/>
            <person name="Sasaki A."/>
            <person name="Sasakura Y."/>
            <person name="Shoguchi E."/>
            <person name="Shin-i T."/>
            <person name="Spagnuolo A."/>
            <person name="Stainier D."/>
            <person name="Suzuki M.M."/>
            <person name="Tassy O."/>
            <person name="Takatori N."/>
            <person name="Tokuoka M."/>
            <person name="Yagi K."/>
            <person name="Yoshizaki F."/>
            <person name="Wada S."/>
            <person name="Zhang C."/>
            <person name="Hyatt P.D."/>
            <person name="Larimer F."/>
            <person name="Detter C."/>
            <person name="Doggett N."/>
            <person name="Glavina T."/>
            <person name="Hawkins T."/>
            <person name="Richardson P."/>
            <person name="Lucas S."/>
            <person name="Kohara Y."/>
            <person name="Levine M."/>
            <person name="Satoh N."/>
            <person name="Rokhsar D.S."/>
        </authorList>
    </citation>
    <scope>NUCLEOTIDE SEQUENCE [LARGE SCALE GENOMIC DNA]</scope>
</reference>
<keyword evidence="2" id="KW-1185">Reference proteome</keyword>